<proteinExistence type="predicted"/>
<evidence type="ECO:0000313" key="1">
    <source>
        <dbReference type="EMBL" id="MBN1573139.1"/>
    </source>
</evidence>
<protein>
    <submittedName>
        <fullName evidence="1">Uncharacterized protein</fullName>
    </submittedName>
</protein>
<dbReference type="Proteomes" id="UP000809273">
    <property type="component" value="Unassembled WGS sequence"/>
</dbReference>
<reference evidence="1" key="2">
    <citation type="submission" date="2021-01" db="EMBL/GenBank/DDBJ databases">
        <authorList>
            <person name="Hahn C.R."/>
            <person name="Youssef N.H."/>
            <person name="Elshahed M."/>
        </authorList>
    </citation>
    <scope>NUCLEOTIDE SEQUENCE</scope>
    <source>
        <strain evidence="1">Zod_Metabat.24</strain>
    </source>
</reference>
<comment type="caution">
    <text evidence="1">The sequence shown here is derived from an EMBL/GenBank/DDBJ whole genome shotgun (WGS) entry which is preliminary data.</text>
</comment>
<reference evidence="1" key="1">
    <citation type="journal article" date="2021" name="Environ. Microbiol.">
        <title>Genomic characterization of three novel Desulfobacterota classes expand the metabolic and phylogenetic diversity of the phylum.</title>
        <authorList>
            <person name="Murphy C.L."/>
            <person name="Biggerstaff J."/>
            <person name="Eichhorn A."/>
            <person name="Ewing E."/>
            <person name="Shahan R."/>
            <person name="Soriano D."/>
            <person name="Stewart S."/>
            <person name="VanMol K."/>
            <person name="Walker R."/>
            <person name="Walters P."/>
            <person name="Elshahed M.S."/>
            <person name="Youssef N.H."/>
        </authorList>
    </citation>
    <scope>NUCLEOTIDE SEQUENCE</scope>
    <source>
        <strain evidence="1">Zod_Metabat.24</strain>
    </source>
</reference>
<sequence>MKSIKRGFILPVLLLVPIVIVSCGGEKKVSPTGDTTDKVKKGGVFADIVAALSEDASKPPDLAFEKGEMTKKEWKLFIRARNRLYVPIETYDYYYSEDESGEESEGEEKVDSLDDILKTEREQYLTLRQSLGDTPKSYDEVKKDVDQKLNDFFDDLTELMETVPAAEREKVLEIVCLRFSNTLLKQGVLPESFTAESH</sequence>
<name>A0A9D8PNE9_9DELT</name>
<accession>A0A9D8PNE9</accession>
<organism evidence="1 2">
    <name type="scientific">Candidatus Zymogenus saltonus</name>
    <dbReference type="NCBI Taxonomy" id="2844893"/>
    <lineage>
        <taxon>Bacteria</taxon>
        <taxon>Deltaproteobacteria</taxon>
        <taxon>Candidatus Zymogenia</taxon>
        <taxon>Candidatus Zymogeniales</taxon>
        <taxon>Candidatus Zymogenaceae</taxon>
        <taxon>Candidatus Zymogenus</taxon>
    </lineage>
</organism>
<dbReference type="AlphaFoldDB" id="A0A9D8PNE9"/>
<dbReference type="EMBL" id="JAFGIX010000040">
    <property type="protein sequence ID" value="MBN1573139.1"/>
    <property type="molecule type" value="Genomic_DNA"/>
</dbReference>
<dbReference type="PROSITE" id="PS51257">
    <property type="entry name" value="PROKAR_LIPOPROTEIN"/>
    <property type="match status" value="1"/>
</dbReference>
<gene>
    <name evidence="1" type="ORF">JW984_08085</name>
</gene>
<evidence type="ECO:0000313" key="2">
    <source>
        <dbReference type="Proteomes" id="UP000809273"/>
    </source>
</evidence>